<dbReference type="PATRIC" id="fig|1229276.3.peg.1954"/>
<keyword evidence="3" id="KW-1185">Reference proteome</keyword>
<dbReference type="Gene3D" id="2.160.20.10">
    <property type="entry name" value="Single-stranded right-handed beta-helix, Pectin lyase-like"/>
    <property type="match status" value="1"/>
</dbReference>
<evidence type="ECO:0000313" key="3">
    <source>
        <dbReference type="Proteomes" id="UP000031802"/>
    </source>
</evidence>
<dbReference type="AlphaFoldDB" id="A0A0B8T0R5"/>
<dbReference type="SUPFAM" id="SSF51126">
    <property type="entry name" value="Pectin lyase-like"/>
    <property type="match status" value="1"/>
</dbReference>
<dbReference type="Proteomes" id="UP000031802">
    <property type="component" value="Unassembled WGS sequence"/>
</dbReference>
<gene>
    <name evidence="2" type="ORF">DI53_1901</name>
</gene>
<dbReference type="InterPro" id="IPR024535">
    <property type="entry name" value="RHGA/B-epi-like_pectate_lyase"/>
</dbReference>
<dbReference type="InterPro" id="IPR012334">
    <property type="entry name" value="Pectin_lyas_fold"/>
</dbReference>
<proteinExistence type="predicted"/>
<dbReference type="Pfam" id="PF12708">
    <property type="entry name" value="Pect-lyase_RHGA_epim"/>
    <property type="match status" value="1"/>
</dbReference>
<protein>
    <recommendedName>
        <fullName evidence="1">Rhamnogalacturonase A/B/Epimerase-like pectate lyase domain-containing protein</fullName>
    </recommendedName>
</protein>
<evidence type="ECO:0000259" key="1">
    <source>
        <dbReference type="Pfam" id="PF12708"/>
    </source>
</evidence>
<accession>A0A0B8T0R5</accession>
<name>A0A0B8T0R5_9SPHI</name>
<dbReference type="InterPro" id="IPR011050">
    <property type="entry name" value="Pectin_lyase_fold/virulence"/>
</dbReference>
<feature type="domain" description="Rhamnogalacturonase A/B/Epimerase-like pectate lyase" evidence="1">
    <location>
        <begin position="42"/>
        <end position="99"/>
    </location>
</feature>
<comment type="caution">
    <text evidence="2">The sequence shown here is derived from an EMBL/GenBank/DDBJ whole genome shotgun (WGS) entry which is preliminary data.</text>
</comment>
<organism evidence="2 3">
    <name type="scientific">Sphingobacterium deserti</name>
    <dbReference type="NCBI Taxonomy" id="1229276"/>
    <lineage>
        <taxon>Bacteria</taxon>
        <taxon>Pseudomonadati</taxon>
        <taxon>Bacteroidota</taxon>
        <taxon>Sphingobacteriia</taxon>
        <taxon>Sphingobacteriales</taxon>
        <taxon>Sphingobacteriaceae</taxon>
        <taxon>Sphingobacterium</taxon>
    </lineage>
</organism>
<reference evidence="2 3" key="2">
    <citation type="journal article" date="2015" name="PLoS ONE">
        <title>Whole-Genome Optical Mapping and Finished Genome Sequence of Sphingobacterium deserti sp. nov., a New Species Isolated from the Western Desert of China.</title>
        <authorList>
            <person name="Teng C."/>
            <person name="Zhou Z."/>
            <person name="Molnar I."/>
            <person name="Li X."/>
            <person name="Tang R."/>
            <person name="Chen M."/>
            <person name="Wang L."/>
            <person name="Su S."/>
            <person name="Zhang W."/>
            <person name="Lin M."/>
        </authorList>
    </citation>
    <scope>NUCLEOTIDE SEQUENCE [LARGE SCALE GENOMIC DNA]</scope>
    <source>
        <strain evidence="3">ACCC05744</strain>
    </source>
</reference>
<sequence length="362" mass="39390">MNSMLLLSMLALFASCKSPTHPTAEEKVNGNHVEAALPSKTFINVNDYGILGNGTDVSDKLQKLLDESTGKTIFFPLGNYVISKSIYLVDGIELLGEGDVGSVGGSVIQPVKKSSLQSVFIVRGNTLNDVIFRNIRTLGAKNALMVNIAGGGHVTKVKWYNCVFQEHEIAINVYGGTTSGMYANMFRDCYFKSCNTGIFSEGVYNINIVQGCGFENMRGSFIKIGEKAASALGNSFTENRCESVSNPNHIGLILNKSTYGFYIERNYFENTFKTILQTNGARNVSLNNNVFAANIEGLHAISVNGGNASVRNNTSLVKLILDIDRGGYCSEVVANTLFDFSANVVTKDLGKVNNELNRKFDK</sequence>
<evidence type="ECO:0000313" key="2">
    <source>
        <dbReference type="EMBL" id="KGE14287.1"/>
    </source>
</evidence>
<dbReference type="EMBL" id="JJMU01000028">
    <property type="protein sequence ID" value="KGE14287.1"/>
    <property type="molecule type" value="Genomic_DNA"/>
</dbReference>
<reference evidence="3" key="1">
    <citation type="submission" date="2014-04" db="EMBL/GenBank/DDBJ databases">
        <title>Whole-Genome optical mapping and complete genome sequence of Sphingobacterium deserti sp. nov., a new spaces isolated from desert in the west of China.</title>
        <authorList>
            <person name="Teng C."/>
            <person name="Zhou Z."/>
            <person name="Li X."/>
            <person name="Chen M."/>
            <person name="Lin M."/>
            <person name="Wang L."/>
            <person name="Su S."/>
            <person name="Zhang C."/>
            <person name="Zhang W."/>
        </authorList>
    </citation>
    <scope>NUCLEOTIDE SEQUENCE [LARGE SCALE GENOMIC DNA]</scope>
    <source>
        <strain evidence="3">ACCC05744</strain>
    </source>
</reference>
<dbReference type="STRING" id="1229276.DI53_1901"/>